<dbReference type="SUPFAM" id="SSF54106">
    <property type="entry name" value="LysM domain"/>
    <property type="match status" value="1"/>
</dbReference>
<gene>
    <name evidence="7" type="ORF">ACFO8Q_15035</name>
</gene>
<evidence type="ECO:0000256" key="1">
    <source>
        <dbReference type="ARBA" id="ARBA00001974"/>
    </source>
</evidence>
<sequence>MYFYFGRDGETLRFISQKYHLELKDLLAFNPHIQSPDLIIAGRKINIPSTAVPLRQTVLPPCPPEEPPDYLDHWIPLTSLEKMQQTDYDVLIVGSGAGGGAVLWRLCERWGRNGKRIGMVEAGDLLLPTHARNIPTMSNRRLENYLLSPKVSKPLPQFPGAKQIFALGGRTLFWGAFSPRMYDAEMQKWPIPVEEIRFYYNIAEQIMNVTSAYTKGSSITQLLLQRLRENGFPEAMDVPMAVDLESTQYGQIHSNVFFSSFHLLASSLNLRPFDLAVKARAVQVLTDRGKAVGVKVMSPDKRSYVIKAKTIVLSASTFETPRLLLYSGIRGPAIGRYLVNHSFVRAKGMISRQEFPEVLGTLKILIPQTEARPFQIEIHGPGTFDWYQPFEQKPLREQWEIILYGFGKVEPRFENRVYLDPRRRDEYGVPEIQIDFAYSQNDKAVILHIAEGMKQTFSAMRVPFNSIGSAPICLQPVGEVFHDMGTCRMGDDPLTSATDRYGQIHGVSGLYVADSSILVTVGAANPALTTVAMALRTADHILHQLK</sequence>
<dbReference type="SUPFAM" id="SSF51905">
    <property type="entry name" value="FAD/NAD(P)-binding domain"/>
    <property type="match status" value="1"/>
</dbReference>
<comment type="caution">
    <text evidence="7">The sequence shown here is derived from an EMBL/GenBank/DDBJ whole genome shotgun (WGS) entry which is preliminary data.</text>
</comment>
<dbReference type="InterPro" id="IPR051473">
    <property type="entry name" value="P2Ox-like"/>
</dbReference>
<dbReference type="InterPro" id="IPR036188">
    <property type="entry name" value="FAD/NAD-bd_sf"/>
</dbReference>
<proteinExistence type="inferred from homology"/>
<dbReference type="InterPro" id="IPR018392">
    <property type="entry name" value="LysM"/>
</dbReference>
<dbReference type="PANTHER" id="PTHR42784">
    <property type="entry name" value="PYRANOSE 2-OXIDASE"/>
    <property type="match status" value="1"/>
</dbReference>
<dbReference type="SUPFAM" id="SSF54373">
    <property type="entry name" value="FAD-linked reductases, C-terminal domain"/>
    <property type="match status" value="1"/>
</dbReference>
<keyword evidence="5" id="KW-0560">Oxidoreductase</keyword>
<name>A0ABV9Q7Q9_9BACL</name>
<evidence type="ECO:0000313" key="7">
    <source>
        <dbReference type="EMBL" id="MFC4768657.1"/>
    </source>
</evidence>
<comment type="similarity">
    <text evidence="2">Belongs to the GMC oxidoreductase family.</text>
</comment>
<dbReference type="PROSITE" id="PS51782">
    <property type="entry name" value="LYSM"/>
    <property type="match status" value="1"/>
</dbReference>
<dbReference type="Pfam" id="PF00732">
    <property type="entry name" value="GMC_oxred_N"/>
    <property type="match status" value="1"/>
</dbReference>
<dbReference type="Proteomes" id="UP001596002">
    <property type="component" value="Unassembled WGS sequence"/>
</dbReference>
<dbReference type="Pfam" id="PF01476">
    <property type="entry name" value="LysM"/>
    <property type="match status" value="1"/>
</dbReference>
<dbReference type="InterPro" id="IPR007867">
    <property type="entry name" value="GMC_OxRtase_C"/>
</dbReference>
<keyword evidence="4" id="KW-0274">FAD</keyword>
<evidence type="ECO:0000256" key="2">
    <source>
        <dbReference type="ARBA" id="ARBA00010790"/>
    </source>
</evidence>
<dbReference type="Pfam" id="PF05199">
    <property type="entry name" value="GMC_oxred_C"/>
    <property type="match status" value="1"/>
</dbReference>
<dbReference type="InterPro" id="IPR000172">
    <property type="entry name" value="GMC_OxRdtase_N"/>
</dbReference>
<dbReference type="PANTHER" id="PTHR42784:SF1">
    <property type="entry name" value="PYRANOSE 2-OXIDASE"/>
    <property type="match status" value="1"/>
</dbReference>
<keyword evidence="3" id="KW-0285">Flavoprotein</keyword>
<dbReference type="CDD" id="cd00118">
    <property type="entry name" value="LysM"/>
    <property type="match status" value="1"/>
</dbReference>
<accession>A0ABV9Q7Q9</accession>
<evidence type="ECO:0000256" key="3">
    <source>
        <dbReference type="ARBA" id="ARBA00022630"/>
    </source>
</evidence>
<keyword evidence="8" id="KW-1185">Reference proteome</keyword>
<dbReference type="SMART" id="SM00257">
    <property type="entry name" value="LysM"/>
    <property type="match status" value="1"/>
</dbReference>
<dbReference type="EMBL" id="JBHSHC010000112">
    <property type="protein sequence ID" value="MFC4768657.1"/>
    <property type="molecule type" value="Genomic_DNA"/>
</dbReference>
<dbReference type="Gene3D" id="3.10.350.10">
    <property type="entry name" value="LysM domain"/>
    <property type="match status" value="1"/>
</dbReference>
<dbReference type="Gene3D" id="3.50.50.60">
    <property type="entry name" value="FAD/NAD(P)-binding domain"/>
    <property type="match status" value="2"/>
</dbReference>
<protein>
    <submittedName>
        <fullName evidence="7">GMC oxidoreductase</fullName>
    </submittedName>
</protein>
<evidence type="ECO:0000256" key="5">
    <source>
        <dbReference type="ARBA" id="ARBA00023002"/>
    </source>
</evidence>
<comment type="cofactor">
    <cofactor evidence="1">
        <name>FAD</name>
        <dbReference type="ChEBI" id="CHEBI:57692"/>
    </cofactor>
</comment>
<organism evidence="7 8">
    <name type="scientific">Effusibacillus consociatus</name>
    <dbReference type="NCBI Taxonomy" id="1117041"/>
    <lineage>
        <taxon>Bacteria</taxon>
        <taxon>Bacillati</taxon>
        <taxon>Bacillota</taxon>
        <taxon>Bacilli</taxon>
        <taxon>Bacillales</taxon>
        <taxon>Alicyclobacillaceae</taxon>
        <taxon>Effusibacillus</taxon>
    </lineage>
</organism>
<feature type="domain" description="LysM" evidence="6">
    <location>
        <begin position="2"/>
        <end position="47"/>
    </location>
</feature>
<dbReference type="InterPro" id="IPR036779">
    <property type="entry name" value="LysM_dom_sf"/>
</dbReference>
<evidence type="ECO:0000256" key="4">
    <source>
        <dbReference type="ARBA" id="ARBA00022827"/>
    </source>
</evidence>
<reference evidence="8" key="1">
    <citation type="journal article" date="2019" name="Int. J. Syst. Evol. Microbiol.">
        <title>The Global Catalogue of Microorganisms (GCM) 10K type strain sequencing project: providing services to taxonomists for standard genome sequencing and annotation.</title>
        <authorList>
            <consortium name="The Broad Institute Genomics Platform"/>
            <consortium name="The Broad Institute Genome Sequencing Center for Infectious Disease"/>
            <person name="Wu L."/>
            <person name="Ma J."/>
        </authorList>
    </citation>
    <scope>NUCLEOTIDE SEQUENCE [LARGE SCALE GENOMIC DNA]</scope>
    <source>
        <strain evidence="8">WYCCWR 12678</strain>
    </source>
</reference>
<evidence type="ECO:0000259" key="6">
    <source>
        <dbReference type="PROSITE" id="PS51782"/>
    </source>
</evidence>
<evidence type="ECO:0000313" key="8">
    <source>
        <dbReference type="Proteomes" id="UP001596002"/>
    </source>
</evidence>
<dbReference type="RefSeq" id="WP_380026607.1">
    <property type="nucleotide sequence ID" value="NZ_JBHSHC010000112.1"/>
</dbReference>